<gene>
    <name evidence="13" type="ORF">PPAR00522_LOCUS734</name>
</gene>
<dbReference type="GO" id="GO:0048039">
    <property type="term" value="F:ubiquinone binding"/>
    <property type="evidence" value="ECO:0007669"/>
    <property type="project" value="TreeGrafter"/>
</dbReference>
<organism evidence="13">
    <name type="scientific">Polytomella parva</name>
    <dbReference type="NCBI Taxonomy" id="51329"/>
    <lineage>
        <taxon>Eukaryota</taxon>
        <taxon>Viridiplantae</taxon>
        <taxon>Chlorophyta</taxon>
        <taxon>core chlorophytes</taxon>
        <taxon>Chlorophyceae</taxon>
        <taxon>CS clade</taxon>
        <taxon>Chlamydomonadales</taxon>
        <taxon>Chlamydomonadaceae</taxon>
        <taxon>Polytomella</taxon>
    </lineage>
</organism>
<keyword evidence="5 12" id="KW-0999">Mitochondrion inner membrane</keyword>
<evidence type="ECO:0000256" key="3">
    <source>
        <dbReference type="ARBA" id="ARBA00022448"/>
    </source>
</evidence>
<evidence type="ECO:0000256" key="1">
    <source>
        <dbReference type="ARBA" id="ARBA00004448"/>
    </source>
</evidence>
<reference evidence="13" key="1">
    <citation type="submission" date="2021-01" db="EMBL/GenBank/DDBJ databases">
        <authorList>
            <person name="Corre E."/>
            <person name="Pelletier E."/>
            <person name="Niang G."/>
            <person name="Scheremetjew M."/>
            <person name="Finn R."/>
            <person name="Kale V."/>
            <person name="Holt S."/>
            <person name="Cochrane G."/>
            <person name="Meng A."/>
            <person name="Brown T."/>
            <person name="Cohen L."/>
        </authorList>
    </citation>
    <scope>NUCLEOTIDE SEQUENCE</scope>
    <source>
        <strain evidence="13">SAG 63-3</strain>
    </source>
</reference>
<evidence type="ECO:0000256" key="11">
    <source>
        <dbReference type="PIRSR" id="PIRSR607992-2"/>
    </source>
</evidence>
<keyword evidence="11" id="KW-0479">Metal-binding</keyword>
<evidence type="ECO:0000256" key="7">
    <source>
        <dbReference type="ARBA" id="ARBA00022989"/>
    </source>
</evidence>
<evidence type="ECO:0000313" key="13">
    <source>
        <dbReference type="EMBL" id="CAD8764350.1"/>
    </source>
</evidence>
<keyword evidence="4" id="KW-0812">Transmembrane</keyword>
<dbReference type="GO" id="GO:0020037">
    <property type="term" value="F:heme binding"/>
    <property type="evidence" value="ECO:0007669"/>
    <property type="project" value="TreeGrafter"/>
</dbReference>
<dbReference type="InterPro" id="IPR007992">
    <property type="entry name" value="CybS"/>
</dbReference>
<keyword evidence="7" id="KW-1133">Transmembrane helix</keyword>
<dbReference type="GO" id="GO:0046872">
    <property type="term" value="F:metal ion binding"/>
    <property type="evidence" value="ECO:0007669"/>
    <property type="project" value="UniProtKB-KW"/>
</dbReference>
<comment type="subcellular location">
    <subcellularLocation>
        <location evidence="1 12">Mitochondrion inner membrane</location>
        <topology evidence="1 12">Multi-pass membrane protein</topology>
    </subcellularLocation>
</comment>
<dbReference type="EMBL" id="HBFM01001336">
    <property type="protein sequence ID" value="CAD8764350.1"/>
    <property type="molecule type" value="Transcribed_RNA"/>
</dbReference>
<feature type="binding site" description="axial binding residue" evidence="11">
    <location>
        <position position="60"/>
    </location>
    <ligand>
        <name>heme b</name>
        <dbReference type="ChEBI" id="CHEBI:60344"/>
        <note>ligand shared with SDHC</note>
    </ligand>
    <ligandPart>
        <name>Fe</name>
        <dbReference type="ChEBI" id="CHEBI:18248"/>
    </ligandPart>
</feature>
<evidence type="ECO:0000256" key="12">
    <source>
        <dbReference type="RuleBase" id="RU364031"/>
    </source>
</evidence>
<comment type="similarity">
    <text evidence="2 12">Belongs to the CybS family.</text>
</comment>
<keyword evidence="11" id="KW-0408">Iron</keyword>
<dbReference type="InterPro" id="IPR034804">
    <property type="entry name" value="SQR/QFR_C/D"/>
</dbReference>
<name>A0A7S0UJ94_9CHLO</name>
<protein>
    <recommendedName>
        <fullName evidence="12">Succinate dehydrogenase [ubiquinone] cytochrome b small subunit</fullName>
    </recommendedName>
</protein>
<evidence type="ECO:0000256" key="4">
    <source>
        <dbReference type="ARBA" id="ARBA00022692"/>
    </source>
</evidence>
<sequence length="120" mass="12302">MSINFAKILAADTAGHEVHKIHEYASIGLAGATPIAALAAKDEPLEKIANLVLGIAIPIHSHVALNACVSDYIPSAARGAVRGGVLGVTAVTFLGLLKLNVFGAGITQSVKGLWNKPNKA</sequence>
<evidence type="ECO:0000256" key="8">
    <source>
        <dbReference type="ARBA" id="ARBA00023128"/>
    </source>
</evidence>
<dbReference type="Gene3D" id="1.20.1300.10">
    <property type="entry name" value="Fumarate reductase/succinate dehydrogenase, transmembrane subunit"/>
    <property type="match status" value="1"/>
</dbReference>
<feature type="binding site" evidence="10">
    <location>
        <position position="72"/>
    </location>
    <ligand>
        <name>a ubiquinone</name>
        <dbReference type="ChEBI" id="CHEBI:16389"/>
        <note>ligand shared with IP/SDHB</note>
    </ligand>
</feature>
<evidence type="ECO:0000256" key="2">
    <source>
        <dbReference type="ARBA" id="ARBA00007294"/>
    </source>
</evidence>
<evidence type="ECO:0000256" key="9">
    <source>
        <dbReference type="ARBA" id="ARBA00023136"/>
    </source>
</evidence>
<evidence type="ECO:0000256" key="6">
    <source>
        <dbReference type="ARBA" id="ARBA00022946"/>
    </source>
</evidence>
<keyword evidence="8 12" id="KW-0496">Mitochondrion</keyword>
<dbReference type="Pfam" id="PF05328">
    <property type="entry name" value="CybS"/>
    <property type="match status" value="1"/>
</dbReference>
<dbReference type="GO" id="GO:0005743">
    <property type="term" value="C:mitochondrial inner membrane"/>
    <property type="evidence" value="ECO:0007669"/>
    <property type="project" value="UniProtKB-SubCell"/>
</dbReference>
<proteinExistence type="inferred from homology"/>
<evidence type="ECO:0000256" key="10">
    <source>
        <dbReference type="PIRSR" id="PIRSR607992-1"/>
    </source>
</evidence>
<dbReference type="PANTHER" id="PTHR13337">
    <property type="entry name" value="SUCCINATE DEHYDROGENASE"/>
    <property type="match status" value="1"/>
</dbReference>
<keyword evidence="3" id="KW-0813">Transport</keyword>
<dbReference type="GO" id="GO:0006121">
    <property type="term" value="P:mitochondrial electron transport, succinate to ubiquinone"/>
    <property type="evidence" value="ECO:0007669"/>
    <property type="project" value="TreeGrafter"/>
</dbReference>
<dbReference type="AlphaFoldDB" id="A0A7S0UJ94"/>
<dbReference type="GO" id="GO:0006099">
    <property type="term" value="P:tricarboxylic acid cycle"/>
    <property type="evidence" value="ECO:0007669"/>
    <property type="project" value="TreeGrafter"/>
</dbReference>
<keyword evidence="9 12" id="KW-0472">Membrane</keyword>
<evidence type="ECO:0000256" key="5">
    <source>
        <dbReference type="ARBA" id="ARBA00022792"/>
    </source>
</evidence>
<accession>A0A7S0UJ94</accession>
<keyword evidence="6 12" id="KW-0809">Transit peptide</keyword>
<dbReference type="PANTHER" id="PTHR13337:SF2">
    <property type="entry name" value="SUCCINATE DEHYDROGENASE [UBIQUINONE] CYTOCHROME B SMALL SUBUNIT, MITOCHONDRIAL"/>
    <property type="match status" value="1"/>
</dbReference>